<sequence>MEILVYVSFIKPVMNSVDDPFLIYQSTIPHLEVDFLCDTAFTGIGNTCILTFNRIEDKNTLEFIKVSFQTLGFVFCIDMKKLGDKYVEEEIVTFNGLFQGGFLMILRDNQRKTIEGIIFDDDGKQNGTWDFPPDLKVSDSIGIPAFRNGTQLLVTFENEMTWKILSTTLPKFFSDDYGYENPNIKSTYPSIDSNIPLSITTVNITYHLSVTKSTNNVSIYQYNNNDNLPILRQSVPGDSPYFSYSSDKKTLNMKVLESTFNQPNSNYYIVVNDNVVRDWKSNHPLLGVERNLNIQDNFAEESIGRFSLTEEGTKSFEKLSLDRQGGFLSQLRIDLAGSIPVKINRLDYNKMLNVNHIIKDLDILIKNKEITPISWFGTTNHLEASFGFQRYKNLLDDFKFHLLGIVIGIVILAFFYFYAKKKYPMKLKKTDISMNGLNNADVASLFTVLSGTNIEMLNILSSQVAGIVLFNAPISEETQFYIFWISFIGLFFDDVPRFIIQVFSRKLIVNYDIIPFSLF</sequence>
<dbReference type="AlphaFoldDB" id="A0A916EHC3"/>
<keyword evidence="1" id="KW-0812">Transmembrane</keyword>
<protein>
    <submittedName>
        <fullName evidence="2">Uncharacterized protein</fullName>
    </submittedName>
</protein>
<dbReference type="Proteomes" id="UP000684084">
    <property type="component" value="Unassembled WGS sequence"/>
</dbReference>
<gene>
    <name evidence="2" type="ORF">CHRIB12_LOCUS18076</name>
</gene>
<reference evidence="2" key="1">
    <citation type="submission" date="2020-05" db="EMBL/GenBank/DDBJ databases">
        <authorList>
            <person name="Rincon C."/>
            <person name="Sanders R I."/>
            <person name="Robbins C."/>
            <person name="Chaturvedi A."/>
        </authorList>
    </citation>
    <scope>NUCLEOTIDE SEQUENCE</scope>
    <source>
        <strain evidence="2">CHB12</strain>
    </source>
</reference>
<keyword evidence="1" id="KW-0472">Membrane</keyword>
<feature type="transmembrane region" description="Helical" evidence="1">
    <location>
        <begin position="400"/>
        <end position="419"/>
    </location>
</feature>
<evidence type="ECO:0000313" key="3">
    <source>
        <dbReference type="Proteomes" id="UP000684084"/>
    </source>
</evidence>
<accession>A0A916EHC3</accession>
<name>A0A916EHC3_9GLOM</name>
<organism evidence="2 3">
    <name type="scientific">Rhizophagus irregularis</name>
    <dbReference type="NCBI Taxonomy" id="588596"/>
    <lineage>
        <taxon>Eukaryota</taxon>
        <taxon>Fungi</taxon>
        <taxon>Fungi incertae sedis</taxon>
        <taxon>Mucoromycota</taxon>
        <taxon>Glomeromycotina</taxon>
        <taxon>Glomeromycetes</taxon>
        <taxon>Glomerales</taxon>
        <taxon>Glomeraceae</taxon>
        <taxon>Rhizophagus</taxon>
    </lineage>
</organism>
<evidence type="ECO:0000313" key="2">
    <source>
        <dbReference type="EMBL" id="CAB5382718.1"/>
    </source>
</evidence>
<dbReference type="EMBL" id="CAGKOT010000047">
    <property type="protein sequence ID" value="CAB5382718.1"/>
    <property type="molecule type" value="Genomic_DNA"/>
</dbReference>
<comment type="caution">
    <text evidence="2">The sequence shown here is derived from an EMBL/GenBank/DDBJ whole genome shotgun (WGS) entry which is preliminary data.</text>
</comment>
<dbReference type="OrthoDB" id="2429939at2759"/>
<keyword evidence="1" id="KW-1133">Transmembrane helix</keyword>
<proteinExistence type="predicted"/>
<evidence type="ECO:0000256" key="1">
    <source>
        <dbReference type="SAM" id="Phobius"/>
    </source>
</evidence>